<dbReference type="Proteomes" id="UP001162060">
    <property type="component" value="Unassembled WGS sequence"/>
</dbReference>
<reference evidence="2" key="1">
    <citation type="submission" date="2024-01" db="EMBL/GenBank/DDBJ databases">
        <authorList>
            <person name="Webb A."/>
        </authorList>
    </citation>
    <scope>NUCLEOTIDE SEQUENCE</scope>
    <source>
        <strain evidence="2">Pm1</strain>
    </source>
</reference>
<proteinExistence type="predicted"/>
<protein>
    <submittedName>
        <fullName evidence="2">Uncharacterized protein</fullName>
    </submittedName>
</protein>
<accession>A0AAV1UDF5</accession>
<keyword evidence="1" id="KW-0732">Signal</keyword>
<feature type="chain" id="PRO_5043886545" evidence="1">
    <location>
        <begin position="18"/>
        <end position="182"/>
    </location>
</feature>
<comment type="caution">
    <text evidence="2">The sequence shown here is derived from an EMBL/GenBank/DDBJ whole genome shotgun (WGS) entry which is preliminary data.</text>
</comment>
<organism evidence="2 3">
    <name type="scientific">Peronospora matthiolae</name>
    <dbReference type="NCBI Taxonomy" id="2874970"/>
    <lineage>
        <taxon>Eukaryota</taxon>
        <taxon>Sar</taxon>
        <taxon>Stramenopiles</taxon>
        <taxon>Oomycota</taxon>
        <taxon>Peronosporomycetes</taxon>
        <taxon>Peronosporales</taxon>
        <taxon>Peronosporaceae</taxon>
        <taxon>Peronospora</taxon>
    </lineage>
</organism>
<sequence length="182" mass="20495">MTKRFLVLVCAMTGGSAALVAPVAEEHPEAMSVSPHPAVRIEPKDRMMISAPLENAGEERAFPGRGTAENTLLLPERIPWEKYILPPESTGRMIKWAKRLLGKPVGSSQQPSGFNKKRFREIMHAVSMRNTEMSCVYLFQKQIIPLHVEYGLGLVKNRIRSEDGIDVDNFVVNYKIYYGLHT</sequence>
<dbReference type="AlphaFoldDB" id="A0AAV1UDF5"/>
<feature type="signal peptide" evidence="1">
    <location>
        <begin position="1"/>
        <end position="17"/>
    </location>
</feature>
<evidence type="ECO:0000313" key="3">
    <source>
        <dbReference type="Proteomes" id="UP001162060"/>
    </source>
</evidence>
<dbReference type="EMBL" id="CAKLBY020000172">
    <property type="protein sequence ID" value="CAK7931124.1"/>
    <property type="molecule type" value="Genomic_DNA"/>
</dbReference>
<gene>
    <name evidence="2" type="ORF">PM001_LOCUS16274</name>
</gene>
<evidence type="ECO:0000313" key="2">
    <source>
        <dbReference type="EMBL" id="CAK7931124.1"/>
    </source>
</evidence>
<evidence type="ECO:0000256" key="1">
    <source>
        <dbReference type="SAM" id="SignalP"/>
    </source>
</evidence>
<name>A0AAV1UDF5_9STRA</name>